<protein>
    <recommendedName>
        <fullName evidence="10">Protein kinase domain-containing protein</fullName>
    </recommendedName>
</protein>
<evidence type="ECO:0000256" key="5">
    <source>
        <dbReference type="ARBA" id="ARBA00022777"/>
    </source>
</evidence>
<accession>A0AAQ3M6N5</accession>
<dbReference type="Pfam" id="PF00069">
    <property type="entry name" value="Pkinase"/>
    <property type="match status" value="1"/>
</dbReference>
<feature type="region of interest" description="Disordered" evidence="9">
    <location>
        <begin position="1"/>
        <end position="116"/>
    </location>
</feature>
<dbReference type="PROSITE" id="PS00108">
    <property type="entry name" value="PROTEIN_KINASE_ST"/>
    <property type="match status" value="1"/>
</dbReference>
<dbReference type="PANTHER" id="PTHR24058">
    <property type="entry name" value="DUAL SPECIFICITY PROTEIN KINASE"/>
    <property type="match status" value="1"/>
</dbReference>
<dbReference type="InterPro" id="IPR000719">
    <property type="entry name" value="Prot_kinase_dom"/>
</dbReference>
<dbReference type="Proteomes" id="UP001303373">
    <property type="component" value="Chromosome 8"/>
</dbReference>
<evidence type="ECO:0000256" key="6">
    <source>
        <dbReference type="ARBA" id="ARBA00022840"/>
    </source>
</evidence>
<keyword evidence="4 7" id="KW-0547">Nucleotide-binding</keyword>
<feature type="compositionally biased region" description="Polar residues" evidence="9">
    <location>
        <begin position="517"/>
        <end position="527"/>
    </location>
</feature>
<dbReference type="SMART" id="SM00220">
    <property type="entry name" value="S_TKc"/>
    <property type="match status" value="1"/>
</dbReference>
<feature type="region of interest" description="Disordered" evidence="9">
    <location>
        <begin position="250"/>
        <end position="429"/>
    </location>
</feature>
<evidence type="ECO:0000256" key="8">
    <source>
        <dbReference type="SAM" id="Coils"/>
    </source>
</evidence>
<feature type="binding site" evidence="7">
    <location>
        <position position="1198"/>
    </location>
    <ligand>
        <name>ATP</name>
        <dbReference type="ChEBI" id="CHEBI:30616"/>
    </ligand>
</feature>
<feature type="compositionally biased region" description="Polar residues" evidence="9">
    <location>
        <begin position="588"/>
        <end position="600"/>
    </location>
</feature>
<evidence type="ECO:0000313" key="11">
    <source>
        <dbReference type="EMBL" id="WPH02320.1"/>
    </source>
</evidence>
<dbReference type="CDD" id="cd14210">
    <property type="entry name" value="PKc_DYRK"/>
    <property type="match status" value="1"/>
</dbReference>
<evidence type="ECO:0000313" key="12">
    <source>
        <dbReference type="Proteomes" id="UP001303373"/>
    </source>
</evidence>
<evidence type="ECO:0000256" key="2">
    <source>
        <dbReference type="ARBA" id="ARBA00022527"/>
    </source>
</evidence>
<gene>
    <name evidence="11" type="ORF">R9X50_00518300</name>
</gene>
<dbReference type="GO" id="GO:0005856">
    <property type="term" value="C:cytoskeleton"/>
    <property type="evidence" value="ECO:0007669"/>
    <property type="project" value="TreeGrafter"/>
</dbReference>
<feature type="region of interest" description="Disordered" evidence="9">
    <location>
        <begin position="574"/>
        <end position="665"/>
    </location>
</feature>
<dbReference type="InterPro" id="IPR050494">
    <property type="entry name" value="Ser_Thr_dual-spec_kinase"/>
</dbReference>
<dbReference type="InterPro" id="IPR008271">
    <property type="entry name" value="Ser/Thr_kinase_AS"/>
</dbReference>
<feature type="region of interest" description="Disordered" evidence="9">
    <location>
        <begin position="441"/>
        <end position="504"/>
    </location>
</feature>
<proteinExistence type="inferred from homology"/>
<feature type="compositionally biased region" description="Low complexity" evidence="9">
    <location>
        <begin position="875"/>
        <end position="890"/>
    </location>
</feature>
<evidence type="ECO:0000256" key="3">
    <source>
        <dbReference type="ARBA" id="ARBA00022679"/>
    </source>
</evidence>
<feature type="coiled-coil region" evidence="8">
    <location>
        <begin position="1057"/>
        <end position="1084"/>
    </location>
</feature>
<dbReference type="PROSITE" id="PS00107">
    <property type="entry name" value="PROTEIN_KINASE_ATP"/>
    <property type="match status" value="1"/>
</dbReference>
<dbReference type="PROSITE" id="PS50011">
    <property type="entry name" value="PROTEIN_KINASE_DOM"/>
    <property type="match status" value="1"/>
</dbReference>
<feature type="compositionally biased region" description="Low complexity" evidence="9">
    <location>
        <begin position="286"/>
        <end position="297"/>
    </location>
</feature>
<feature type="domain" description="Protein kinase" evidence="10">
    <location>
        <begin position="1169"/>
        <end position="1465"/>
    </location>
</feature>
<feature type="compositionally biased region" description="Polar residues" evidence="9">
    <location>
        <begin position="484"/>
        <end position="498"/>
    </location>
</feature>
<dbReference type="GO" id="GO:0004674">
    <property type="term" value="F:protein serine/threonine kinase activity"/>
    <property type="evidence" value="ECO:0007669"/>
    <property type="project" value="UniProtKB-KW"/>
</dbReference>
<feature type="region of interest" description="Disordered" evidence="9">
    <location>
        <begin position="1020"/>
        <end position="1041"/>
    </location>
</feature>
<dbReference type="GO" id="GO:0005524">
    <property type="term" value="F:ATP binding"/>
    <property type="evidence" value="ECO:0007669"/>
    <property type="project" value="UniProtKB-UniRule"/>
</dbReference>
<evidence type="ECO:0000256" key="7">
    <source>
        <dbReference type="PROSITE-ProRule" id="PRU10141"/>
    </source>
</evidence>
<feature type="region of interest" description="Disordered" evidence="9">
    <location>
        <begin position="794"/>
        <end position="925"/>
    </location>
</feature>
<feature type="compositionally biased region" description="Low complexity" evidence="9">
    <location>
        <begin position="1491"/>
        <end position="1505"/>
    </location>
</feature>
<feature type="compositionally biased region" description="Polar residues" evidence="9">
    <location>
        <begin position="962"/>
        <end position="979"/>
    </location>
</feature>
<keyword evidence="8" id="KW-0175">Coiled coil</keyword>
<evidence type="ECO:0000259" key="10">
    <source>
        <dbReference type="PROSITE" id="PS50011"/>
    </source>
</evidence>
<feature type="region of interest" description="Disordered" evidence="9">
    <location>
        <begin position="1529"/>
        <end position="1552"/>
    </location>
</feature>
<keyword evidence="2" id="KW-0723">Serine/threonine-protein kinase</keyword>
<feature type="compositionally biased region" description="Polar residues" evidence="9">
    <location>
        <begin position="1020"/>
        <end position="1039"/>
    </location>
</feature>
<comment type="similarity">
    <text evidence="1">Belongs to the protein kinase superfamily. CMGC Ser/Thr protein kinase family. MNB/DYRK subfamily.</text>
</comment>
<feature type="compositionally biased region" description="Basic and acidic residues" evidence="9">
    <location>
        <begin position="458"/>
        <end position="469"/>
    </location>
</feature>
<dbReference type="Gene3D" id="1.10.510.10">
    <property type="entry name" value="Transferase(Phosphotransferase) domain 1"/>
    <property type="match status" value="1"/>
</dbReference>
<keyword evidence="6 7" id="KW-0067">ATP-binding</keyword>
<name>A0AAQ3M6N5_9PEZI</name>
<dbReference type="PANTHER" id="PTHR24058:SF22">
    <property type="entry name" value="DUAL SPECIFICITY TYROSINE-PHOSPHORYLATION-REGULATED KINASE 4"/>
    <property type="match status" value="1"/>
</dbReference>
<dbReference type="InterPro" id="IPR011009">
    <property type="entry name" value="Kinase-like_dom_sf"/>
</dbReference>
<evidence type="ECO:0000256" key="4">
    <source>
        <dbReference type="ARBA" id="ARBA00022741"/>
    </source>
</evidence>
<feature type="compositionally biased region" description="Polar residues" evidence="9">
    <location>
        <begin position="72"/>
        <end position="81"/>
    </location>
</feature>
<keyword evidence="5" id="KW-0418">Kinase</keyword>
<evidence type="ECO:0000256" key="9">
    <source>
        <dbReference type="SAM" id="MobiDB-lite"/>
    </source>
</evidence>
<feature type="region of interest" description="Disordered" evidence="9">
    <location>
        <begin position="187"/>
        <end position="211"/>
    </location>
</feature>
<dbReference type="EMBL" id="CP138587">
    <property type="protein sequence ID" value="WPH02320.1"/>
    <property type="molecule type" value="Genomic_DNA"/>
</dbReference>
<feature type="compositionally biased region" description="Polar residues" evidence="9">
    <location>
        <begin position="817"/>
        <end position="830"/>
    </location>
</feature>
<feature type="compositionally biased region" description="Polar residues" evidence="9">
    <location>
        <begin position="377"/>
        <end position="389"/>
    </location>
</feature>
<keyword evidence="12" id="KW-1185">Reference proteome</keyword>
<dbReference type="GO" id="GO:0005737">
    <property type="term" value="C:cytoplasm"/>
    <property type="evidence" value="ECO:0007669"/>
    <property type="project" value="TreeGrafter"/>
</dbReference>
<feature type="compositionally biased region" description="Polar residues" evidence="9">
    <location>
        <begin position="637"/>
        <end position="647"/>
    </location>
</feature>
<feature type="region of interest" description="Disordered" evidence="9">
    <location>
        <begin position="517"/>
        <end position="549"/>
    </location>
</feature>
<feature type="compositionally biased region" description="Polar residues" evidence="9">
    <location>
        <begin position="606"/>
        <end position="618"/>
    </location>
</feature>
<reference evidence="11 12" key="1">
    <citation type="submission" date="2023-11" db="EMBL/GenBank/DDBJ databases">
        <title>An acidophilic fungus is an integral part of prey digestion in a carnivorous sundew plant.</title>
        <authorList>
            <person name="Tsai I.J."/>
        </authorList>
    </citation>
    <scope>NUCLEOTIDE SEQUENCE [LARGE SCALE GENOMIC DNA]</scope>
    <source>
        <strain evidence="11">169a</strain>
    </source>
</reference>
<evidence type="ECO:0000256" key="1">
    <source>
        <dbReference type="ARBA" id="ARBA00008867"/>
    </source>
</evidence>
<feature type="compositionally biased region" description="Pro residues" evidence="9">
    <location>
        <begin position="443"/>
        <end position="456"/>
    </location>
</feature>
<feature type="compositionally biased region" description="Polar residues" evidence="9">
    <location>
        <begin position="255"/>
        <end position="274"/>
    </location>
</feature>
<keyword evidence="3" id="KW-0808">Transferase</keyword>
<organism evidence="11 12">
    <name type="scientific">Acrodontium crateriforme</name>
    <dbReference type="NCBI Taxonomy" id="150365"/>
    <lineage>
        <taxon>Eukaryota</taxon>
        <taxon>Fungi</taxon>
        <taxon>Dikarya</taxon>
        <taxon>Ascomycota</taxon>
        <taxon>Pezizomycotina</taxon>
        <taxon>Dothideomycetes</taxon>
        <taxon>Dothideomycetidae</taxon>
        <taxon>Mycosphaerellales</taxon>
        <taxon>Teratosphaeriaceae</taxon>
        <taxon>Acrodontium</taxon>
    </lineage>
</organism>
<dbReference type="InterPro" id="IPR017441">
    <property type="entry name" value="Protein_kinase_ATP_BS"/>
</dbReference>
<feature type="compositionally biased region" description="Polar residues" evidence="9">
    <location>
        <begin position="42"/>
        <end position="65"/>
    </location>
</feature>
<dbReference type="SUPFAM" id="SSF56112">
    <property type="entry name" value="Protein kinase-like (PK-like)"/>
    <property type="match status" value="1"/>
</dbReference>
<feature type="region of interest" description="Disordered" evidence="9">
    <location>
        <begin position="958"/>
        <end position="987"/>
    </location>
</feature>
<feature type="compositionally biased region" description="Polar residues" evidence="9">
    <location>
        <begin position="102"/>
        <end position="116"/>
    </location>
</feature>
<dbReference type="Gene3D" id="3.30.200.20">
    <property type="entry name" value="Phosphorylase Kinase, domain 1"/>
    <property type="match status" value="1"/>
</dbReference>
<feature type="region of interest" description="Disordered" evidence="9">
    <location>
        <begin position="1487"/>
        <end position="1508"/>
    </location>
</feature>
<feature type="compositionally biased region" description="Polar residues" evidence="9">
    <location>
        <begin position="903"/>
        <end position="917"/>
    </location>
</feature>
<sequence length="1610" mass="175230">MDIAARQHPRARAQSYLERDTDSATNESSGESEAFSRRKFQRTSVNPDPTPNTFRKPSLPASATNPAGLEQQRASVASNRRTNTRDNVRIPSGPREYPSPGKRTSSLNSPVIPSSASSARSFLPQISSEPLFGNELSRFSVRQRDSSSSQGTDLQHTSVVGLDNSLDYIPTVNFDDLQTSIAAYDGSKPMLKDAPTMPGQRGPRKENESMNMNTTNVYAASRHILPGIPAKESDTENPSSVRRQLAAVSGLSAGSKANSGQTAGQTPSSASQPNLAARTRRQSSLPQTMMNPTQQPQVAPRQPRKSVGPGVLNNMMERRKVSQPTPISADARPPIPRTNSLSTARRPNPPSSAPTGTELPRLQALQSRANKVRSMQPLPQEQEPITPNSVRHLKGVQSREQTPLSSGHKRQSTMSGRASGLGARTVSPTDARRLKRLSMMHAPPMPTNHPKGPPTPQDESRDSFIRPELPRVAQPSPSFIPVKAQSNTPNSARTSPEGRQSVVGGISLNSKSSFQSLVSNAGSTSRLPTPKSRHVHSSSAQYDDDEEVVPPVPAIPKAYESPKEREIPFFSSYGSKQTESLSDHPGQNADNNTYTQSAATHKQGGSVDTSRNLHQRSASGDHRRHHQRTRTIDRTTALPTAASNSNKPHPDATGRKNNNLQPLRLPPLNLNPISANEAPRNAGLPYLSQELNKRDEYIGVQTPEPKRPAKTPSTPMTASRATFFRRQDDEMKAKGIRSSTSHYALRDMMQLDDTTTRFFEDSDNDLMGIGAGAPIPNTKHRSTITPFTSGSLPKFAGQYNVPQGRPSGEYSDEYDMTSCSDLLAQTSNPSVPRPKTTAGAPLKAPKSSATPSSLDSPIAEQPPHLTDGKDKKDVSTGGALRRRLSLGWRRSSSKSAFHVDNIPGTQETQAAKSTRSSEMPPPKLPASASALWANGVVQTLPPPRASFESISKIATANRRKSTFSTTQTNGSTDTLSSTNNGGGVPTLVATKTKDQNSDQAKIANISSRASSWGHVGTTTALRQPTTGRKPTANGTTRPRTSAPVISAIVKDKDDLSADDEMRRLSQKRRDVDSAARESEQLKARAIARSPMTADRVLHDRTYQLNIFERGEIVDYDEDGIFFTGTKTAKKVIGAVSPAASADAKAGNYGYDDERGDYNIVLGDHLAYRYEVVDVLGKGSFGQVVRCVDHKDGGVVAVKIIRNKKRFHQQALVEVGILGKLGDWDPDGSYATLSLTSSFYFRSHLCIVTPCLSINLYELIRAHNFVGFPIPLIRRFSRQLLACLVLLQQKKIIHCDLKPENILLCEARKADVRVIDFGSSCREEEKVYTYIQSRFYRSPEVILGSSYGLGIDMWSLGCILAELLTGYPIFPGENEQEQLACIMEIFGPPDRHLVERCTRKKLFFDSVGKPRVTVSSKGRRRRPSSKTLAQALRTDDEAFLDFVSRCLRWDPDRRLKPLDAISHPFITNSPMNQRPGIPDEARRAARVRSTVGAPGSTTGGTFPSPTKRFATGNFSTTATTATPIRTRIQPDTQSSLRAPPASLKNDSPGKLGVNRRHSTIVTAAGTTGIKRIPNEVNISSMAPPPQPVLNLAQIAARESMTGAAPSRTKGA</sequence>